<dbReference type="InterPro" id="IPR050300">
    <property type="entry name" value="GDXG_lipolytic_enzyme"/>
</dbReference>
<name>A0AA87QEH8_RHIRH</name>
<proteinExistence type="predicted"/>
<evidence type="ECO:0000259" key="2">
    <source>
        <dbReference type="Pfam" id="PF20434"/>
    </source>
</evidence>
<dbReference type="Pfam" id="PF20434">
    <property type="entry name" value="BD-FAE"/>
    <property type="match status" value="1"/>
</dbReference>
<dbReference type="InterPro" id="IPR049492">
    <property type="entry name" value="BD-FAE-like_dom"/>
</dbReference>
<dbReference type="Gene3D" id="3.40.50.1820">
    <property type="entry name" value="alpha/beta hydrolase"/>
    <property type="match status" value="1"/>
</dbReference>
<comment type="caution">
    <text evidence="3">The sequence shown here is derived from an EMBL/GenBank/DDBJ whole genome shotgun (WGS) entry which is preliminary data.</text>
</comment>
<keyword evidence="1" id="KW-0378">Hydrolase</keyword>
<evidence type="ECO:0000256" key="1">
    <source>
        <dbReference type="ARBA" id="ARBA00022801"/>
    </source>
</evidence>
<dbReference type="PANTHER" id="PTHR48081">
    <property type="entry name" value="AB HYDROLASE SUPERFAMILY PROTEIN C4A8.06C"/>
    <property type="match status" value="1"/>
</dbReference>
<dbReference type="Proteomes" id="UP000026941">
    <property type="component" value="Unassembled WGS sequence"/>
</dbReference>
<dbReference type="PANTHER" id="PTHR48081:SF33">
    <property type="entry name" value="KYNURENINE FORMAMIDASE"/>
    <property type="match status" value="1"/>
</dbReference>
<feature type="domain" description="BD-FAE-like" evidence="2">
    <location>
        <begin position="61"/>
        <end position="193"/>
    </location>
</feature>
<dbReference type="RefSeq" id="WP_007697635.1">
    <property type="nucleotide sequence ID" value="NZ_BAYX01000024.1"/>
</dbReference>
<sequence length="276" mass="29912">MSYFRISDWDVAYTNGAYVVDGDRWPAAWVGPAQAFRDSLIADGRARLDLAYGPGTRNRFDLFLPSEKPKGLVVFVHGGYWLELDKSYSSHLAAGPIAHGYAVAMPSYTLCPEIRITAIAKEIATAIGAAAEMIDGPLILTGHSAGGQLATRMVTATSPLAAPIQIRIRHVLSISGLHDLRPIMRRAMNQQLRIDEAEAMAESPALLEPMDNLRLTCWVGGAERSEFVRQSTLLANIWTGLGAAAATIVEPDRNHFTILDGLADPAHPLTRALLSD</sequence>
<organism evidence="3 4">
    <name type="scientific">Rhizobium rhizogenes NBRC 13257</name>
    <dbReference type="NCBI Taxonomy" id="1220581"/>
    <lineage>
        <taxon>Bacteria</taxon>
        <taxon>Pseudomonadati</taxon>
        <taxon>Pseudomonadota</taxon>
        <taxon>Alphaproteobacteria</taxon>
        <taxon>Hyphomicrobiales</taxon>
        <taxon>Rhizobiaceae</taxon>
        <taxon>Rhizobium/Agrobacterium group</taxon>
        <taxon>Rhizobium</taxon>
    </lineage>
</organism>
<evidence type="ECO:0000313" key="3">
    <source>
        <dbReference type="EMBL" id="GAJ96619.1"/>
    </source>
</evidence>
<accession>A0AA87QEH8</accession>
<dbReference type="GO" id="GO:0016787">
    <property type="term" value="F:hydrolase activity"/>
    <property type="evidence" value="ECO:0007669"/>
    <property type="project" value="UniProtKB-KW"/>
</dbReference>
<gene>
    <name evidence="3" type="ORF">RRH01S_24_00120</name>
</gene>
<reference evidence="3 4" key="1">
    <citation type="submission" date="2014-05" db="EMBL/GenBank/DDBJ databases">
        <title>Whole genome shotgun sequence of Rhizobium rhizogenes NBRC 13257.</title>
        <authorList>
            <person name="Katano-Makiyama Y."/>
            <person name="Hosoyama A."/>
            <person name="Hashimoto M."/>
            <person name="Hosoyama Y."/>
            <person name="Noguchi M."/>
            <person name="Tsuchikane K."/>
            <person name="Kimura A."/>
            <person name="Ohji S."/>
            <person name="Ichikawa N."/>
            <person name="Yamazoe A."/>
            <person name="Fujita N."/>
        </authorList>
    </citation>
    <scope>NUCLEOTIDE SEQUENCE [LARGE SCALE GENOMIC DNA]</scope>
    <source>
        <strain evidence="3 4">NBRC 13257</strain>
    </source>
</reference>
<protein>
    <recommendedName>
        <fullName evidence="2">BD-FAE-like domain-containing protein</fullName>
    </recommendedName>
</protein>
<dbReference type="InterPro" id="IPR029058">
    <property type="entry name" value="AB_hydrolase_fold"/>
</dbReference>
<dbReference type="AlphaFoldDB" id="A0AA87QEH8"/>
<evidence type="ECO:0000313" key="4">
    <source>
        <dbReference type="Proteomes" id="UP000026941"/>
    </source>
</evidence>
<dbReference type="EMBL" id="BAYX01000024">
    <property type="protein sequence ID" value="GAJ96619.1"/>
    <property type="molecule type" value="Genomic_DNA"/>
</dbReference>
<dbReference type="SUPFAM" id="SSF53474">
    <property type="entry name" value="alpha/beta-Hydrolases"/>
    <property type="match status" value="1"/>
</dbReference>